<dbReference type="RefSeq" id="WP_149731239.1">
    <property type="nucleotide sequence ID" value="NZ_FMXB01000004.1"/>
</dbReference>
<dbReference type="NCBIfam" id="TIGR02593">
    <property type="entry name" value="CRISPR_cas5"/>
    <property type="match status" value="1"/>
</dbReference>
<protein>
    <submittedName>
        <fullName evidence="2">CRISPR-associated protein, Cas5t family</fullName>
    </submittedName>
</protein>
<dbReference type="OrthoDB" id="85344at2157"/>
<dbReference type="AlphaFoldDB" id="A0A1G5VHB0"/>
<organism evidence="2 3">
    <name type="scientific">Methanobrevibacter millerae</name>
    <dbReference type="NCBI Taxonomy" id="230361"/>
    <lineage>
        <taxon>Archaea</taxon>
        <taxon>Methanobacteriati</taxon>
        <taxon>Methanobacteriota</taxon>
        <taxon>Methanomada group</taxon>
        <taxon>Methanobacteria</taxon>
        <taxon>Methanobacteriales</taxon>
        <taxon>Methanobacteriaceae</taxon>
        <taxon>Methanobrevibacter</taxon>
    </lineage>
</organism>
<dbReference type="InterPro" id="IPR013422">
    <property type="entry name" value="CRISPR-assoc_prot_Cas5_N"/>
</dbReference>
<evidence type="ECO:0000313" key="2">
    <source>
        <dbReference type="EMBL" id="SDA45220.1"/>
    </source>
</evidence>
<dbReference type="InterPro" id="IPR013337">
    <property type="entry name" value="CRISPR-assoc_prot_Cas5_Tneap"/>
</dbReference>
<sequence>MKFLRVLIEGWTASFRYPAFISGFQPTLPVPPLSTIYGLLSSVKGDIVTPEDTSVAFVFDSEAKSVDLETIYELKGLTGNKSNVIKREFLFNNKLYLYLDNLDFKESFKKPAYPVLLGRSSDLAFIKEISEVELEKKTNVKLGKSILPFGTDGAFGVIQALPTHFSEDIPRKAMGTKPYILMDRFFEYSDECYFDDELDWGIWIHKK</sequence>
<dbReference type="NCBIfam" id="TIGR01895">
    <property type="entry name" value="cas_Cas5t"/>
    <property type="match status" value="1"/>
</dbReference>
<proteinExistence type="predicted"/>
<evidence type="ECO:0000313" key="3">
    <source>
        <dbReference type="Proteomes" id="UP000323439"/>
    </source>
</evidence>
<dbReference type="GO" id="GO:0051607">
    <property type="term" value="P:defense response to virus"/>
    <property type="evidence" value="ECO:0007669"/>
    <property type="project" value="UniProtKB-KW"/>
</dbReference>
<keyword evidence="3" id="KW-1185">Reference proteome</keyword>
<evidence type="ECO:0000256" key="1">
    <source>
        <dbReference type="ARBA" id="ARBA00023118"/>
    </source>
</evidence>
<keyword evidence="1" id="KW-0051">Antiviral defense</keyword>
<dbReference type="CDD" id="cd09693">
    <property type="entry name" value="Cas5_I"/>
    <property type="match status" value="1"/>
</dbReference>
<gene>
    <name evidence="2" type="ORF">SAMN02910315_00607</name>
</gene>
<name>A0A1G5VHB0_9EURY</name>
<accession>A0A1G5VHB0</accession>
<dbReference type="EMBL" id="FMXB01000004">
    <property type="protein sequence ID" value="SDA45220.1"/>
    <property type="molecule type" value="Genomic_DNA"/>
</dbReference>
<reference evidence="2 3" key="1">
    <citation type="submission" date="2016-10" db="EMBL/GenBank/DDBJ databases">
        <authorList>
            <person name="Varghese N."/>
            <person name="Submissions S."/>
        </authorList>
    </citation>
    <scope>NUCLEOTIDE SEQUENCE [LARGE SCALE GENOMIC DNA]</scope>
    <source>
        <strain evidence="2 3">DSM 16643</strain>
    </source>
</reference>
<dbReference type="Proteomes" id="UP000323439">
    <property type="component" value="Unassembled WGS sequence"/>
</dbReference>